<evidence type="ECO:0000313" key="2">
    <source>
        <dbReference type="EMBL" id="GGE35851.1"/>
    </source>
</evidence>
<proteinExistence type="predicted"/>
<dbReference type="GO" id="GO:0016757">
    <property type="term" value="F:glycosyltransferase activity"/>
    <property type="evidence" value="ECO:0007669"/>
    <property type="project" value="UniProtKB-KW"/>
</dbReference>
<accession>A0ABQ1SHD4</accession>
<sequence length="167" mass="18588">MKKNNTNIILNAIQIQQKTKRIAYQILEDHLNEDNLVLVGIQKSGYAFAQALVEELRTISSLQITLGSLRINKKNPLEAVECSLKLSEVEGGSVVIVDDVLNSGATLIYAVKFFLEISLKQLKTAVLVDRSHKKFPVKADYKGVSLSTSLNEMVQVKFGEHANVQLY</sequence>
<protein>
    <submittedName>
        <fullName evidence="2">Phosphoribosyltransferase</fullName>
    </submittedName>
</protein>
<keyword evidence="2" id="KW-0328">Glycosyltransferase</keyword>
<dbReference type="InterPro" id="IPR050137">
    <property type="entry name" value="PyrR_bifunctional"/>
</dbReference>
<comment type="caution">
    <text evidence="2">The sequence shown here is derived from an EMBL/GenBank/DDBJ whole genome shotgun (WGS) entry which is preliminary data.</text>
</comment>
<dbReference type="EMBL" id="BMGM01000006">
    <property type="protein sequence ID" value="GGE35851.1"/>
    <property type="molecule type" value="Genomic_DNA"/>
</dbReference>
<dbReference type="Pfam" id="PF00156">
    <property type="entry name" value="Pribosyltran"/>
    <property type="match status" value="1"/>
</dbReference>
<dbReference type="SUPFAM" id="SSF53271">
    <property type="entry name" value="PRTase-like"/>
    <property type="match status" value="1"/>
</dbReference>
<name>A0ABQ1SHD4_9FLAO</name>
<gene>
    <name evidence="2" type="primary">pyrR2</name>
    <name evidence="2" type="ORF">GCM10010832_15030</name>
</gene>
<dbReference type="Proteomes" id="UP000599179">
    <property type="component" value="Unassembled WGS sequence"/>
</dbReference>
<dbReference type="Gene3D" id="3.40.50.2020">
    <property type="match status" value="1"/>
</dbReference>
<organism evidence="2 3">
    <name type="scientific">Psychroflexus planctonicus</name>
    <dbReference type="NCBI Taxonomy" id="1526575"/>
    <lineage>
        <taxon>Bacteria</taxon>
        <taxon>Pseudomonadati</taxon>
        <taxon>Bacteroidota</taxon>
        <taxon>Flavobacteriia</taxon>
        <taxon>Flavobacteriales</taxon>
        <taxon>Flavobacteriaceae</taxon>
        <taxon>Psychroflexus</taxon>
    </lineage>
</organism>
<evidence type="ECO:0000313" key="3">
    <source>
        <dbReference type="Proteomes" id="UP000599179"/>
    </source>
</evidence>
<dbReference type="PANTHER" id="PTHR11608">
    <property type="entry name" value="BIFUNCTIONAL PROTEIN PYRR"/>
    <property type="match status" value="1"/>
</dbReference>
<keyword evidence="2" id="KW-0808">Transferase</keyword>
<dbReference type="CDD" id="cd06223">
    <property type="entry name" value="PRTases_typeI"/>
    <property type="match status" value="1"/>
</dbReference>
<dbReference type="PANTHER" id="PTHR11608:SF0">
    <property type="entry name" value="BIFUNCTIONAL PROTEIN PYRR"/>
    <property type="match status" value="1"/>
</dbReference>
<dbReference type="InterPro" id="IPR029057">
    <property type="entry name" value="PRTase-like"/>
</dbReference>
<reference evidence="3" key="1">
    <citation type="journal article" date="2019" name="Int. J. Syst. Evol. Microbiol.">
        <title>The Global Catalogue of Microorganisms (GCM) 10K type strain sequencing project: providing services to taxonomists for standard genome sequencing and annotation.</title>
        <authorList>
            <consortium name="The Broad Institute Genomics Platform"/>
            <consortium name="The Broad Institute Genome Sequencing Center for Infectious Disease"/>
            <person name="Wu L."/>
            <person name="Ma J."/>
        </authorList>
    </citation>
    <scope>NUCLEOTIDE SEQUENCE [LARGE SCALE GENOMIC DNA]</scope>
    <source>
        <strain evidence="3">CGMCC 1.12931</strain>
    </source>
</reference>
<keyword evidence="3" id="KW-1185">Reference proteome</keyword>
<dbReference type="RefSeq" id="WP_188458493.1">
    <property type="nucleotide sequence ID" value="NZ_BMGM01000006.1"/>
</dbReference>
<evidence type="ECO:0000259" key="1">
    <source>
        <dbReference type="Pfam" id="PF00156"/>
    </source>
</evidence>
<dbReference type="InterPro" id="IPR000836">
    <property type="entry name" value="PRTase_dom"/>
</dbReference>
<feature type="domain" description="Phosphoribosyltransferase" evidence="1">
    <location>
        <begin position="9"/>
        <end position="146"/>
    </location>
</feature>